<feature type="compositionally biased region" description="Polar residues" evidence="1">
    <location>
        <begin position="265"/>
        <end position="283"/>
    </location>
</feature>
<evidence type="ECO:0000313" key="5">
    <source>
        <dbReference type="EMBL" id="QMS39222.1"/>
    </source>
</evidence>
<protein>
    <submittedName>
        <fullName evidence="5">TraI domain-containing protein</fullName>
    </submittedName>
</protein>
<proteinExistence type="predicted"/>
<dbReference type="InterPro" id="IPR036388">
    <property type="entry name" value="WH-like_DNA-bd_sf"/>
</dbReference>
<feature type="compositionally biased region" description="Low complexity" evidence="1">
    <location>
        <begin position="284"/>
        <end position="297"/>
    </location>
</feature>
<dbReference type="Pfam" id="PF07515">
    <property type="entry name" value="TraI_2_C"/>
    <property type="match status" value="1"/>
</dbReference>
<dbReference type="Pfam" id="PF07514">
    <property type="entry name" value="TraI_2"/>
    <property type="match status" value="1"/>
</dbReference>
<feature type="domain" description="Putative conjugal transfer nickase/helicase TraI C-terminal" evidence="3">
    <location>
        <begin position="437"/>
        <end position="551"/>
    </location>
</feature>
<name>A0A7D7PFN2_ECOLX</name>
<evidence type="ECO:0000259" key="2">
    <source>
        <dbReference type="Pfam" id="PF07514"/>
    </source>
</evidence>
<evidence type="ECO:0000313" key="4">
    <source>
        <dbReference type="EMBL" id="QMO43775.1"/>
    </source>
</evidence>
<dbReference type="InterPro" id="IPR011093">
    <property type="entry name" value="TraI_2_C"/>
</dbReference>
<feature type="compositionally biased region" description="Low complexity" evidence="1">
    <location>
        <begin position="12"/>
        <end position="25"/>
    </location>
</feature>
<dbReference type="Proteomes" id="UP000514754">
    <property type="component" value="Chromosome"/>
</dbReference>
<feature type="region of interest" description="Disordered" evidence="1">
    <location>
        <begin position="372"/>
        <end position="397"/>
    </location>
</feature>
<sequence length="554" mass="60278">MLNRLKKLLPGNSNTSSTETTTPETARQPEHLPEGFYIPRTAEELTSTPRRKQCLKQLWENSSMPSDVYQQFCLTPVQKLLMAAQNVPAAGDSRWADANGFGDLTLQFTTYAVRLARGYMFPPGATPEEQAAQSGVWNAVVFWSALFYHLPLLAHLEGELVSGKLWQPGMSSPDEAFRFRYRQQHLQGSEAQQLAAVMAGQLLPEGATAWLATVPGALQNLAGAVWNQHPEMALIRSVLKTAAEEVESPLPALPVTDPVTAPLPSETSATTVQPEDNAPSGSQPETSTEASTPETPAVVTEEDGFTLQPSVSGTDETEAVVPDTLQSATGAEEKALEEQSLHDDTDMLLSLFSAVSDDTEPTEADVAEPVENKETVSDESGCINSEQAGAESDPAQDTGIFGSVLCISEPAQEIKKSPEHSQGRNSTENVRASGSSGEFVEWLRHGLDSGEIPVNQPDARVHLIAGYAFLRVPDVFYLYLKQTGSNHDRRYVQSVFERAGLHRVRSGERFVQARLYDSAERKGRYQPVSGYLVKSRSLFSGKGLPGDSPFITFP</sequence>
<evidence type="ECO:0000256" key="1">
    <source>
        <dbReference type="SAM" id="MobiDB-lite"/>
    </source>
</evidence>
<evidence type="ECO:0000259" key="3">
    <source>
        <dbReference type="Pfam" id="PF07515"/>
    </source>
</evidence>
<feature type="domain" description="Uncharacterised" evidence="2">
    <location>
        <begin position="40"/>
        <end position="218"/>
    </location>
</feature>
<feature type="compositionally biased region" description="Polar residues" evidence="1">
    <location>
        <begin position="423"/>
        <end position="433"/>
    </location>
</feature>
<gene>
    <name evidence="5" type="ORF">HVV39_15005</name>
    <name evidence="4" type="ORF">HVW43_21460</name>
</gene>
<dbReference type="RefSeq" id="WP_061342052.1">
    <property type="nucleotide sequence ID" value="NZ_JBPKHD010000001.1"/>
</dbReference>
<dbReference type="NCBIfam" id="TIGR03760">
    <property type="entry name" value="ICE_TraI_Pfluor"/>
    <property type="match status" value="1"/>
</dbReference>
<dbReference type="EMBL" id="CP055981">
    <property type="protein sequence ID" value="QMS39222.1"/>
    <property type="molecule type" value="Genomic_DNA"/>
</dbReference>
<evidence type="ECO:0000313" key="6">
    <source>
        <dbReference type="Proteomes" id="UP000514533"/>
    </source>
</evidence>
<dbReference type="EMBL" id="CP057906">
    <property type="protein sequence ID" value="QMO43775.1"/>
    <property type="molecule type" value="Genomic_DNA"/>
</dbReference>
<evidence type="ECO:0000313" key="7">
    <source>
        <dbReference type="Proteomes" id="UP000514754"/>
    </source>
</evidence>
<dbReference type="Gene3D" id="1.10.10.10">
    <property type="entry name" value="Winged helix-like DNA-binding domain superfamily/Winged helix DNA-binding domain"/>
    <property type="match status" value="1"/>
</dbReference>
<dbReference type="Proteomes" id="UP000514533">
    <property type="component" value="Chromosome"/>
</dbReference>
<dbReference type="InterPro" id="IPR011119">
    <property type="entry name" value="Unchr_helicase_relaxase_TraI"/>
</dbReference>
<reference evidence="6 7" key="1">
    <citation type="submission" date="2020-06" db="EMBL/GenBank/DDBJ databases">
        <title>REHAB project genomes.</title>
        <authorList>
            <person name="Shaw L.P."/>
        </authorList>
    </citation>
    <scope>NUCLEOTIDE SEQUENCE [LARGE SCALE GENOMIC DNA]</scope>
    <source>
        <strain evidence="5 6">RHB01-C20</strain>
        <strain evidence="4 7">RHB10-C12</strain>
    </source>
</reference>
<dbReference type="AlphaFoldDB" id="A0A7D7PFN2"/>
<dbReference type="InterPro" id="IPR036390">
    <property type="entry name" value="WH_DNA-bd_sf"/>
</dbReference>
<accession>A0A7D7PFN2</accession>
<dbReference type="Gene3D" id="2.40.10.200">
    <property type="entry name" value="STY4665 C-terminal domain-like"/>
    <property type="match status" value="1"/>
</dbReference>
<dbReference type="SUPFAM" id="SSF46785">
    <property type="entry name" value="Winged helix' DNA-binding domain"/>
    <property type="match status" value="1"/>
</dbReference>
<organism evidence="5 6">
    <name type="scientific">Escherichia coli</name>
    <dbReference type="NCBI Taxonomy" id="562"/>
    <lineage>
        <taxon>Bacteria</taxon>
        <taxon>Pseudomonadati</taxon>
        <taxon>Pseudomonadota</taxon>
        <taxon>Gammaproteobacteria</taxon>
        <taxon>Enterobacterales</taxon>
        <taxon>Enterobacteriaceae</taxon>
        <taxon>Escherichia</taxon>
    </lineage>
</organism>
<feature type="compositionally biased region" description="Basic and acidic residues" evidence="1">
    <location>
        <begin position="413"/>
        <end position="422"/>
    </location>
</feature>
<feature type="region of interest" description="Disordered" evidence="1">
    <location>
        <begin position="413"/>
        <end position="433"/>
    </location>
</feature>
<feature type="region of interest" description="Disordered" evidence="1">
    <location>
        <begin position="1"/>
        <end position="35"/>
    </location>
</feature>
<feature type="region of interest" description="Disordered" evidence="1">
    <location>
        <begin position="249"/>
        <end position="301"/>
    </location>
</feature>
<dbReference type="Gene3D" id="1.10.3210.40">
    <property type="match status" value="1"/>
</dbReference>
<dbReference type="InterPro" id="IPR022391">
    <property type="entry name" value="ICE_relaxase_PFGI-1"/>
</dbReference>